<proteinExistence type="predicted"/>
<dbReference type="Gene3D" id="2.60.120.10">
    <property type="entry name" value="Jelly Rolls"/>
    <property type="match status" value="1"/>
</dbReference>
<dbReference type="AlphaFoldDB" id="A0A517P3T4"/>
<keyword evidence="3" id="KW-1185">Reference proteome</keyword>
<dbReference type="InterPro" id="IPR009327">
    <property type="entry name" value="Cupin_DUF985"/>
</dbReference>
<accession>A0A517P3T4</accession>
<dbReference type="InterPro" id="IPR011051">
    <property type="entry name" value="RmlC_Cupin_sf"/>
</dbReference>
<dbReference type="InterPro" id="IPR039935">
    <property type="entry name" value="YML079W-like"/>
</dbReference>
<evidence type="ECO:0000313" key="3">
    <source>
        <dbReference type="Proteomes" id="UP000318741"/>
    </source>
</evidence>
<feature type="domain" description="DUF985" evidence="1">
    <location>
        <begin position="5"/>
        <end position="134"/>
    </location>
</feature>
<dbReference type="PANTHER" id="PTHR33387:SF3">
    <property type="entry name" value="DUF985 DOMAIN-CONTAINING PROTEIN"/>
    <property type="match status" value="1"/>
</dbReference>
<dbReference type="RefSeq" id="WP_145356640.1">
    <property type="nucleotide sequence ID" value="NZ_CP036265.1"/>
</dbReference>
<dbReference type="Proteomes" id="UP000318741">
    <property type="component" value="Chromosome"/>
</dbReference>
<dbReference type="SUPFAM" id="SSF51182">
    <property type="entry name" value="RmlC-like cupins"/>
    <property type="match status" value="1"/>
</dbReference>
<evidence type="ECO:0000259" key="1">
    <source>
        <dbReference type="Pfam" id="PF06172"/>
    </source>
</evidence>
<reference evidence="2 3" key="1">
    <citation type="submission" date="2019-02" db="EMBL/GenBank/DDBJ databases">
        <title>Deep-cultivation of Planctomycetes and their phenomic and genomic characterization uncovers novel biology.</title>
        <authorList>
            <person name="Wiegand S."/>
            <person name="Jogler M."/>
            <person name="Boedeker C."/>
            <person name="Pinto D."/>
            <person name="Vollmers J."/>
            <person name="Rivas-Marin E."/>
            <person name="Kohn T."/>
            <person name="Peeters S.H."/>
            <person name="Heuer A."/>
            <person name="Rast P."/>
            <person name="Oberbeckmann S."/>
            <person name="Bunk B."/>
            <person name="Jeske O."/>
            <person name="Meyerdierks A."/>
            <person name="Storesund J.E."/>
            <person name="Kallscheuer N."/>
            <person name="Luecker S."/>
            <person name="Lage O.M."/>
            <person name="Pohl T."/>
            <person name="Merkel B.J."/>
            <person name="Hornburger P."/>
            <person name="Mueller R.-W."/>
            <person name="Bruemmer F."/>
            <person name="Labrenz M."/>
            <person name="Spormann A.M."/>
            <person name="Op den Camp H."/>
            <person name="Overmann J."/>
            <person name="Amann R."/>
            <person name="Jetten M.S.M."/>
            <person name="Mascher T."/>
            <person name="Medema M.H."/>
            <person name="Devos D.P."/>
            <person name="Kaster A.-K."/>
            <person name="Ovreas L."/>
            <person name="Rohde M."/>
            <person name="Galperin M.Y."/>
            <person name="Jogler C."/>
        </authorList>
    </citation>
    <scope>NUCLEOTIDE SEQUENCE [LARGE SCALE GENOMIC DNA]</scope>
    <source>
        <strain evidence="2 3">CA12</strain>
    </source>
</reference>
<sequence>MTPADLLPHPEGGRYREVFRSARTLPVEGVRGGERAACTHIYFHLAAGEVSRWHRVTSDEIWNLYRGALRLWVWEEGGDPEAVELSADENRYCHVVPAGVWQAAEPLPASGGADEALVGCTVAPGFDFADFTMLHEGQPTADGLTAAAPDLARLLAPAEPA</sequence>
<protein>
    <recommendedName>
        <fullName evidence="1">DUF985 domain-containing protein</fullName>
    </recommendedName>
</protein>
<evidence type="ECO:0000313" key="2">
    <source>
        <dbReference type="EMBL" id="QDT14031.1"/>
    </source>
</evidence>
<dbReference type="PANTHER" id="PTHR33387">
    <property type="entry name" value="RMLC-LIKE JELLY ROLL FOLD PROTEIN"/>
    <property type="match status" value="1"/>
</dbReference>
<dbReference type="InterPro" id="IPR014710">
    <property type="entry name" value="RmlC-like_jellyroll"/>
</dbReference>
<dbReference type="CDD" id="cd06121">
    <property type="entry name" value="cupin_YML079wp"/>
    <property type="match status" value="1"/>
</dbReference>
<dbReference type="OrthoDB" id="9798288at2"/>
<organism evidence="2 3">
    <name type="scientific">Alienimonas californiensis</name>
    <dbReference type="NCBI Taxonomy" id="2527989"/>
    <lineage>
        <taxon>Bacteria</taxon>
        <taxon>Pseudomonadati</taxon>
        <taxon>Planctomycetota</taxon>
        <taxon>Planctomycetia</taxon>
        <taxon>Planctomycetales</taxon>
        <taxon>Planctomycetaceae</taxon>
        <taxon>Alienimonas</taxon>
    </lineage>
</organism>
<dbReference type="Pfam" id="PF06172">
    <property type="entry name" value="Cupin_5"/>
    <property type="match status" value="1"/>
</dbReference>
<dbReference type="KEGG" id="acaf:CA12_00990"/>
<dbReference type="EMBL" id="CP036265">
    <property type="protein sequence ID" value="QDT14031.1"/>
    <property type="molecule type" value="Genomic_DNA"/>
</dbReference>
<gene>
    <name evidence="2" type="ORF">CA12_00990</name>
</gene>
<name>A0A517P3T4_9PLAN</name>